<evidence type="ECO:0000256" key="2">
    <source>
        <dbReference type="ARBA" id="ARBA00022649"/>
    </source>
</evidence>
<dbReference type="EMBL" id="JACJTA010000133">
    <property type="protein sequence ID" value="MBD2609171.1"/>
    <property type="molecule type" value="Genomic_DNA"/>
</dbReference>
<protein>
    <submittedName>
        <fullName evidence="3">Type II toxin-antitoxin system PemK/MazF family toxin</fullName>
    </submittedName>
</protein>
<evidence type="ECO:0000313" key="4">
    <source>
        <dbReference type="Proteomes" id="UP000660380"/>
    </source>
</evidence>
<dbReference type="Proteomes" id="UP000660380">
    <property type="component" value="Unassembled WGS sequence"/>
</dbReference>
<dbReference type="RefSeq" id="WP_029632898.1">
    <property type="nucleotide sequence ID" value="NZ_JACJTA010000133.1"/>
</dbReference>
<dbReference type="Pfam" id="PF02452">
    <property type="entry name" value="PemK_toxin"/>
    <property type="match status" value="1"/>
</dbReference>
<dbReference type="SUPFAM" id="SSF50118">
    <property type="entry name" value="Cell growth inhibitor/plasmid maintenance toxic component"/>
    <property type="match status" value="1"/>
</dbReference>
<name>A0ABR8H1P7_9CYAN</name>
<keyword evidence="4" id="KW-1185">Reference proteome</keyword>
<dbReference type="PANTHER" id="PTHR33988">
    <property type="entry name" value="ENDORIBONUCLEASE MAZF-RELATED"/>
    <property type="match status" value="1"/>
</dbReference>
<keyword evidence="2" id="KW-1277">Toxin-antitoxin system</keyword>
<sequence length="117" mass="13176">MSSPERGEVWLVDLGYTAKVRPCLVISIPVTKSDRALATLIPHTTSLRGSRFEVEVEVNFLRRAGVFDVQNIITIPHAKLLRKLGSLTLEQLAQVEKVLLFWLGCEEISSENKEDEE</sequence>
<dbReference type="InterPro" id="IPR011067">
    <property type="entry name" value="Plasmid_toxin/cell-grow_inhib"/>
</dbReference>
<gene>
    <name evidence="3" type="ORF">H6G81_32810</name>
</gene>
<organism evidence="3 4">
    <name type="scientific">Scytonema hofmannii FACHB-248</name>
    <dbReference type="NCBI Taxonomy" id="1842502"/>
    <lineage>
        <taxon>Bacteria</taxon>
        <taxon>Bacillati</taxon>
        <taxon>Cyanobacteriota</taxon>
        <taxon>Cyanophyceae</taxon>
        <taxon>Nostocales</taxon>
        <taxon>Scytonemataceae</taxon>
        <taxon>Scytonema</taxon>
    </lineage>
</organism>
<reference evidence="3 4" key="1">
    <citation type="journal article" date="2020" name="ISME J.">
        <title>Comparative genomics reveals insights into cyanobacterial evolution and habitat adaptation.</title>
        <authorList>
            <person name="Chen M.Y."/>
            <person name="Teng W.K."/>
            <person name="Zhao L."/>
            <person name="Hu C.X."/>
            <person name="Zhou Y.K."/>
            <person name="Han B.P."/>
            <person name="Song L.R."/>
            <person name="Shu W.S."/>
        </authorList>
    </citation>
    <scope>NUCLEOTIDE SEQUENCE [LARGE SCALE GENOMIC DNA]</scope>
    <source>
        <strain evidence="3 4">FACHB-248</strain>
    </source>
</reference>
<proteinExistence type="inferred from homology"/>
<dbReference type="InterPro" id="IPR003477">
    <property type="entry name" value="PemK-like"/>
</dbReference>
<comment type="caution">
    <text evidence="3">The sequence shown here is derived from an EMBL/GenBank/DDBJ whole genome shotgun (WGS) entry which is preliminary data.</text>
</comment>
<accession>A0ABR8H1P7</accession>
<evidence type="ECO:0000313" key="3">
    <source>
        <dbReference type="EMBL" id="MBD2609171.1"/>
    </source>
</evidence>
<comment type="similarity">
    <text evidence="1">Belongs to the PemK/MazF family.</text>
</comment>
<evidence type="ECO:0000256" key="1">
    <source>
        <dbReference type="ARBA" id="ARBA00007521"/>
    </source>
</evidence>
<dbReference type="Gene3D" id="2.30.30.110">
    <property type="match status" value="1"/>
</dbReference>